<proteinExistence type="predicted"/>
<sequence length="92" mass="9789">MTTAAAAAAAAVAAATTTATTISTFYCDIANCYNGNNSKGYSTLDKNNKTKAAAPKIPSLARTPMTKLFTNNSIFHLGKKRKIYKQTNKVKP</sequence>
<keyword evidence="2" id="KW-1185">Reference proteome</keyword>
<dbReference type="AlphaFoldDB" id="A0AAV4C280"/>
<name>A0AAV4C280_9GAST</name>
<evidence type="ECO:0000313" key="1">
    <source>
        <dbReference type="EMBL" id="GFO25462.1"/>
    </source>
</evidence>
<gene>
    <name evidence="1" type="ORF">PoB_005196700</name>
</gene>
<evidence type="ECO:0000313" key="2">
    <source>
        <dbReference type="Proteomes" id="UP000735302"/>
    </source>
</evidence>
<protein>
    <recommendedName>
        <fullName evidence="3">Secreted protein</fullName>
    </recommendedName>
</protein>
<dbReference type="EMBL" id="BLXT01005746">
    <property type="protein sequence ID" value="GFO25462.1"/>
    <property type="molecule type" value="Genomic_DNA"/>
</dbReference>
<reference evidence="1 2" key="1">
    <citation type="journal article" date="2021" name="Elife">
        <title>Chloroplast acquisition without the gene transfer in kleptoplastic sea slugs, Plakobranchus ocellatus.</title>
        <authorList>
            <person name="Maeda T."/>
            <person name="Takahashi S."/>
            <person name="Yoshida T."/>
            <person name="Shimamura S."/>
            <person name="Takaki Y."/>
            <person name="Nagai Y."/>
            <person name="Toyoda A."/>
            <person name="Suzuki Y."/>
            <person name="Arimoto A."/>
            <person name="Ishii H."/>
            <person name="Satoh N."/>
            <person name="Nishiyama T."/>
            <person name="Hasebe M."/>
            <person name="Maruyama T."/>
            <person name="Minagawa J."/>
            <person name="Obokata J."/>
            <person name="Shigenobu S."/>
        </authorList>
    </citation>
    <scope>NUCLEOTIDE SEQUENCE [LARGE SCALE GENOMIC DNA]</scope>
</reference>
<dbReference type="Proteomes" id="UP000735302">
    <property type="component" value="Unassembled WGS sequence"/>
</dbReference>
<organism evidence="1 2">
    <name type="scientific">Plakobranchus ocellatus</name>
    <dbReference type="NCBI Taxonomy" id="259542"/>
    <lineage>
        <taxon>Eukaryota</taxon>
        <taxon>Metazoa</taxon>
        <taxon>Spiralia</taxon>
        <taxon>Lophotrochozoa</taxon>
        <taxon>Mollusca</taxon>
        <taxon>Gastropoda</taxon>
        <taxon>Heterobranchia</taxon>
        <taxon>Euthyneura</taxon>
        <taxon>Panpulmonata</taxon>
        <taxon>Sacoglossa</taxon>
        <taxon>Placobranchoidea</taxon>
        <taxon>Plakobranchidae</taxon>
        <taxon>Plakobranchus</taxon>
    </lineage>
</organism>
<accession>A0AAV4C280</accession>
<comment type="caution">
    <text evidence="1">The sequence shown here is derived from an EMBL/GenBank/DDBJ whole genome shotgun (WGS) entry which is preliminary data.</text>
</comment>
<evidence type="ECO:0008006" key="3">
    <source>
        <dbReference type="Google" id="ProtNLM"/>
    </source>
</evidence>